<protein>
    <submittedName>
        <fullName evidence="1">Uncharacterized protein</fullName>
    </submittedName>
</protein>
<evidence type="ECO:0000313" key="1">
    <source>
        <dbReference type="EMBL" id="KAF0025430.1"/>
    </source>
</evidence>
<comment type="caution">
    <text evidence="1">The sequence shown here is derived from an EMBL/GenBank/DDBJ whole genome shotgun (WGS) entry which is preliminary data.</text>
</comment>
<name>A0A6A4S1B9_SCOMX</name>
<evidence type="ECO:0000313" key="2">
    <source>
        <dbReference type="Proteomes" id="UP000438429"/>
    </source>
</evidence>
<dbReference type="AlphaFoldDB" id="A0A6A4S1B9"/>
<sequence length="105" mass="12336">MESGIDPGQDYYTQDYYNYDHGYDLPQYGSRRKLISPSGLYDEHGEVVVDDDGSYYYSPQESDGEVNCATCCRQLRRRVTHHIFNLFFLVFRQNVTCHTRPAHQE</sequence>
<dbReference type="Proteomes" id="UP000438429">
    <property type="component" value="Unassembled WGS sequence"/>
</dbReference>
<organism evidence="1 2">
    <name type="scientific">Scophthalmus maximus</name>
    <name type="common">Turbot</name>
    <name type="synonym">Psetta maxima</name>
    <dbReference type="NCBI Taxonomy" id="52904"/>
    <lineage>
        <taxon>Eukaryota</taxon>
        <taxon>Metazoa</taxon>
        <taxon>Chordata</taxon>
        <taxon>Craniata</taxon>
        <taxon>Vertebrata</taxon>
        <taxon>Euteleostomi</taxon>
        <taxon>Actinopterygii</taxon>
        <taxon>Neopterygii</taxon>
        <taxon>Teleostei</taxon>
        <taxon>Neoteleostei</taxon>
        <taxon>Acanthomorphata</taxon>
        <taxon>Carangaria</taxon>
        <taxon>Pleuronectiformes</taxon>
        <taxon>Pleuronectoidei</taxon>
        <taxon>Scophthalmidae</taxon>
        <taxon>Scophthalmus</taxon>
    </lineage>
</organism>
<gene>
    <name evidence="1" type="ORF">F2P81_022311</name>
</gene>
<accession>A0A6A4S1B9</accession>
<proteinExistence type="predicted"/>
<reference evidence="1 2" key="1">
    <citation type="submission" date="2019-06" db="EMBL/GenBank/DDBJ databases">
        <title>Draft genomes of female and male turbot (Scophthalmus maximus).</title>
        <authorList>
            <person name="Xu H."/>
            <person name="Xu X.-W."/>
            <person name="Shao C."/>
            <person name="Chen S."/>
        </authorList>
    </citation>
    <scope>NUCLEOTIDE SEQUENCE [LARGE SCALE GENOMIC DNA]</scope>
    <source>
        <strain evidence="1">Ysfricsl-2016a</strain>
        <tissue evidence="1">Blood</tissue>
    </source>
</reference>
<dbReference type="EMBL" id="VEVO01000020">
    <property type="protein sequence ID" value="KAF0025430.1"/>
    <property type="molecule type" value="Genomic_DNA"/>
</dbReference>